<feature type="region of interest" description="Disordered" evidence="1">
    <location>
        <begin position="1"/>
        <end position="61"/>
    </location>
</feature>
<organism evidence="2 3">
    <name type="scientific">Scophthalmus maximus</name>
    <name type="common">Turbot</name>
    <name type="synonym">Psetta maxima</name>
    <dbReference type="NCBI Taxonomy" id="52904"/>
    <lineage>
        <taxon>Eukaryota</taxon>
        <taxon>Metazoa</taxon>
        <taxon>Chordata</taxon>
        <taxon>Craniata</taxon>
        <taxon>Vertebrata</taxon>
        <taxon>Euteleostomi</taxon>
        <taxon>Actinopterygii</taxon>
        <taxon>Neopterygii</taxon>
        <taxon>Teleostei</taxon>
        <taxon>Neoteleostei</taxon>
        <taxon>Acanthomorphata</taxon>
        <taxon>Carangaria</taxon>
        <taxon>Pleuronectiformes</taxon>
        <taxon>Pleuronectoidei</taxon>
        <taxon>Scophthalmidae</taxon>
        <taxon>Scophthalmus</taxon>
    </lineage>
</organism>
<dbReference type="EMBL" id="CP026249">
    <property type="protein sequence ID" value="AWP04527.1"/>
    <property type="molecule type" value="Genomic_DNA"/>
</dbReference>
<gene>
    <name evidence="2" type="ORF">SMAX5B_005920</name>
</gene>
<evidence type="ECO:0000313" key="3">
    <source>
        <dbReference type="Proteomes" id="UP000246464"/>
    </source>
</evidence>
<sequence length="355" mass="40360">MYPQRSSRPRRPSEKNPLRSSSPEEEEDVKLRGRRRRAGQRTTNASRGVVNTDEGSNRDMIDAIDDAQYGKRGAEEEEADGKFVEVADKGVDESDEDCDSVNSSICSGPSILHPTTHNTRVPSQNLCSPCREMYKKAKATRAPIKDKLLDNDPKSLTCDQWVLIKKWRPRRRPDARGNLLIHVKLVKKRLRKGVTQIEQNKRESESLACSRLHTFLRRNLRRCVQAPVKKERKMNKRRKRPRDDSQGTRVAKQQRLHGHSRRQSNSKGRAHDGDIHPTSSRSRSSSPATETCSDQKIDNQADTCVTKLIPCTVNLEKMEAKDPPSRPKTPKMSSGFRGLLAQLRNNSSMIVKETH</sequence>
<keyword evidence="3" id="KW-1185">Reference proteome</keyword>
<dbReference type="AlphaFoldDB" id="A0A2U9BKD0"/>
<protein>
    <submittedName>
        <fullName evidence="2">Uncharacterized protein</fullName>
    </submittedName>
</protein>
<reference evidence="2 3" key="1">
    <citation type="submission" date="2017-12" db="EMBL/GenBank/DDBJ databases">
        <title>Integrating genomic resources of turbot (Scophthalmus maximus) in depth evaluation of genetic and physical mapping variation across individuals.</title>
        <authorList>
            <person name="Martinez P."/>
        </authorList>
    </citation>
    <scope>NUCLEOTIDE SEQUENCE [LARGE SCALE GENOMIC DNA]</scope>
</reference>
<evidence type="ECO:0000256" key="1">
    <source>
        <dbReference type="SAM" id="MobiDB-lite"/>
    </source>
</evidence>
<evidence type="ECO:0000313" key="2">
    <source>
        <dbReference type="EMBL" id="AWP04528.1"/>
    </source>
</evidence>
<name>A0A2U9BKD0_SCOMX</name>
<proteinExistence type="predicted"/>
<feature type="compositionally biased region" description="Basic residues" evidence="1">
    <location>
        <begin position="230"/>
        <end position="240"/>
    </location>
</feature>
<dbReference type="Proteomes" id="UP000246464">
    <property type="component" value="Chromosome 7"/>
</dbReference>
<dbReference type="EMBL" id="CP026249">
    <property type="protein sequence ID" value="AWP04528.1"/>
    <property type="molecule type" value="Genomic_DNA"/>
</dbReference>
<feature type="compositionally biased region" description="Basic residues" evidence="1">
    <location>
        <begin position="252"/>
        <end position="264"/>
    </location>
</feature>
<accession>A0A2U9BKD0</accession>
<feature type="region of interest" description="Disordered" evidence="1">
    <location>
        <begin position="226"/>
        <end position="295"/>
    </location>
</feature>